<evidence type="ECO:0000313" key="2">
    <source>
        <dbReference type="EMBL" id="TDT50391.1"/>
    </source>
</evidence>
<dbReference type="Gene3D" id="3.40.830.10">
    <property type="entry name" value="LigB-like"/>
    <property type="match status" value="1"/>
</dbReference>
<reference evidence="2 3" key="1">
    <citation type="submission" date="2019-03" db="EMBL/GenBank/DDBJ databases">
        <title>Genomic Encyclopedia of Type Strains, Phase IV (KMG-IV): sequencing the most valuable type-strain genomes for metagenomic binning, comparative biology and taxonomic classification.</title>
        <authorList>
            <person name="Goeker M."/>
        </authorList>
    </citation>
    <scope>NUCLEOTIDE SEQUENCE [LARGE SCALE GENOMIC DNA]</scope>
    <source>
        <strain evidence="2 3">DSM 24455</strain>
    </source>
</reference>
<protein>
    <recommendedName>
        <fullName evidence="1">AMMECR1 domain-containing protein</fullName>
    </recommendedName>
</protein>
<evidence type="ECO:0000259" key="1">
    <source>
        <dbReference type="PROSITE" id="PS51112"/>
    </source>
</evidence>
<dbReference type="Proteomes" id="UP000295325">
    <property type="component" value="Unassembled WGS sequence"/>
</dbReference>
<organism evidence="2 3">
    <name type="scientific">Fonticella tunisiensis</name>
    <dbReference type="NCBI Taxonomy" id="1096341"/>
    <lineage>
        <taxon>Bacteria</taxon>
        <taxon>Bacillati</taxon>
        <taxon>Bacillota</taxon>
        <taxon>Clostridia</taxon>
        <taxon>Eubacteriales</taxon>
        <taxon>Clostridiaceae</taxon>
        <taxon>Fonticella</taxon>
    </lineage>
</organism>
<proteinExistence type="predicted"/>
<dbReference type="InterPro" id="IPR027623">
    <property type="entry name" value="AmmeMemoSam_A"/>
</dbReference>
<dbReference type="PROSITE" id="PS51112">
    <property type="entry name" value="AMMECR1"/>
    <property type="match status" value="1"/>
</dbReference>
<dbReference type="PANTHER" id="PTHR13016">
    <property type="entry name" value="AMMECR1 HOMOLOG"/>
    <property type="match status" value="1"/>
</dbReference>
<dbReference type="RefSeq" id="WP_133629167.1">
    <property type="nucleotide sequence ID" value="NZ_SOAZ01000029.1"/>
</dbReference>
<name>A0A4R7K9W2_9CLOT</name>
<dbReference type="GO" id="GO:0008198">
    <property type="term" value="F:ferrous iron binding"/>
    <property type="evidence" value="ECO:0007669"/>
    <property type="project" value="InterPro"/>
</dbReference>
<dbReference type="NCBIfam" id="TIGR00296">
    <property type="entry name" value="TIGR00296 family protein"/>
    <property type="match status" value="1"/>
</dbReference>
<feature type="domain" description="AMMECR1" evidence="1">
    <location>
        <begin position="299"/>
        <end position="468"/>
    </location>
</feature>
<accession>A0A4R7K9W2</accession>
<dbReference type="InterPro" id="IPR036071">
    <property type="entry name" value="AMMECR1_dom_sf"/>
</dbReference>
<dbReference type="Gene3D" id="3.30.700.20">
    <property type="entry name" value="Hypothetical protein ph0010, domain 1"/>
    <property type="match status" value="1"/>
</dbReference>
<dbReference type="SUPFAM" id="SSF143447">
    <property type="entry name" value="AMMECR1-like"/>
    <property type="match status" value="1"/>
</dbReference>
<gene>
    <name evidence="2" type="ORF">EDD71_1296</name>
</gene>
<dbReference type="NCBIfam" id="TIGR04335">
    <property type="entry name" value="AmmeMemoSam_A"/>
    <property type="match status" value="1"/>
</dbReference>
<dbReference type="SUPFAM" id="SSF53213">
    <property type="entry name" value="LigB-like"/>
    <property type="match status" value="1"/>
</dbReference>
<dbReference type="InterPro" id="IPR004183">
    <property type="entry name" value="Xdiol_dOase_suB"/>
</dbReference>
<dbReference type="InterPro" id="IPR002733">
    <property type="entry name" value="AMMECR1_domain"/>
</dbReference>
<sequence>MGKILGYYVMPHPPIIIPEIGKGEEYKAEKTIRALEKAADEIKELKPEIIIIITPHGPLFRDAISISNVPSIKGDFRRFGAPHVKLNMNISMHLTENIIRHADEMNISVVPLGKNSVREYDVLCELDHGAAVPLYYINKVYRDFQIVHIVYGLLHKIDLYRFGMAIKRAVEEDDFSVVLIASGDLSHRLRDEGPYEYNPRGEEFDREIIKLLERVDTKGIFNMNKDLIEDAGECGMRSFYIMLGAMEGYFVKGQTLSYEGPFGVGYGVLRFEVQKEAEERQFLEDLKAIRQRELEERRKNEDVYVRLARESLEHYINEGEYLKIPDYIPASMLKEKRAVFVSLKKDGELRGCIGTIYPITDNVAEEIIRNAVEAGVNDPRFYPVGRDELVDIDYSVDVLMPPVKTSKEDLNPKRYGVIVRKGNRAGVLLPDLEGVDTVDEQISIALKKAGISEDEEYEIERFEVVRHS</sequence>
<dbReference type="AlphaFoldDB" id="A0A4R7K9W2"/>
<evidence type="ECO:0000313" key="3">
    <source>
        <dbReference type="Proteomes" id="UP000295325"/>
    </source>
</evidence>
<dbReference type="PANTHER" id="PTHR13016:SF0">
    <property type="entry name" value="AMME SYNDROME CANDIDATE GENE 1 PROTEIN"/>
    <property type="match status" value="1"/>
</dbReference>
<dbReference type="GO" id="GO:0016702">
    <property type="term" value="F:oxidoreductase activity, acting on single donors with incorporation of molecular oxygen, incorporation of two atoms of oxygen"/>
    <property type="evidence" value="ECO:0007669"/>
    <property type="project" value="UniProtKB-ARBA"/>
</dbReference>
<dbReference type="NCBIfam" id="TIGR04336">
    <property type="entry name" value="AmmeMemoSam_B"/>
    <property type="match status" value="1"/>
</dbReference>
<comment type="caution">
    <text evidence="2">The sequence shown here is derived from an EMBL/GenBank/DDBJ whole genome shotgun (WGS) entry which is preliminary data.</text>
</comment>
<dbReference type="OrthoDB" id="159752at2"/>
<dbReference type="Pfam" id="PF01871">
    <property type="entry name" value="AMMECR1"/>
    <property type="match status" value="1"/>
</dbReference>
<dbReference type="InterPro" id="IPR023473">
    <property type="entry name" value="AMMECR1"/>
</dbReference>
<dbReference type="InterPro" id="IPR027485">
    <property type="entry name" value="AMMECR1_N"/>
</dbReference>
<dbReference type="CDD" id="cd07951">
    <property type="entry name" value="ED_3B_N_AMMECR1"/>
    <property type="match status" value="1"/>
</dbReference>
<dbReference type="EMBL" id="SOAZ01000029">
    <property type="protein sequence ID" value="TDT50391.1"/>
    <property type="molecule type" value="Genomic_DNA"/>
</dbReference>
<dbReference type="Pfam" id="PF02900">
    <property type="entry name" value="LigB"/>
    <property type="match status" value="1"/>
</dbReference>
<keyword evidence="3" id="KW-1185">Reference proteome</keyword>